<evidence type="ECO:0000313" key="3">
    <source>
        <dbReference type="EMBL" id="KAK0628284.1"/>
    </source>
</evidence>
<accession>A0AA39X6N2</accession>
<evidence type="ECO:0000256" key="2">
    <source>
        <dbReference type="SAM" id="MobiDB-lite"/>
    </source>
</evidence>
<reference evidence="3" key="1">
    <citation type="submission" date="2023-06" db="EMBL/GenBank/DDBJ databases">
        <title>Genome-scale phylogeny and comparative genomics of the fungal order Sordariales.</title>
        <authorList>
            <consortium name="Lawrence Berkeley National Laboratory"/>
            <person name="Hensen N."/>
            <person name="Bonometti L."/>
            <person name="Westerberg I."/>
            <person name="Brannstrom I.O."/>
            <person name="Guillou S."/>
            <person name="Cros-Aarteil S."/>
            <person name="Calhoun S."/>
            <person name="Haridas S."/>
            <person name="Kuo A."/>
            <person name="Mondo S."/>
            <person name="Pangilinan J."/>
            <person name="Riley R."/>
            <person name="LaButti K."/>
            <person name="Andreopoulos B."/>
            <person name="Lipzen A."/>
            <person name="Chen C."/>
            <person name="Yanf M."/>
            <person name="Daum C."/>
            <person name="Ng V."/>
            <person name="Clum A."/>
            <person name="Steindorff A."/>
            <person name="Ohm R."/>
            <person name="Martin F."/>
            <person name="Silar P."/>
            <person name="Natvig D."/>
            <person name="Lalanne C."/>
            <person name="Gautier V."/>
            <person name="Ament-velasquez S.L."/>
            <person name="Kruys A."/>
            <person name="Hutchinson M.I."/>
            <person name="Powell A.J."/>
            <person name="Barry K."/>
            <person name="Miller A.N."/>
            <person name="Grigoriev I.V."/>
            <person name="Debuchy R."/>
            <person name="Gladieux P."/>
            <person name="Thoren M.H."/>
            <person name="Johannesson H."/>
        </authorList>
    </citation>
    <scope>NUCLEOTIDE SEQUENCE</scope>
    <source>
        <strain evidence="3">SMH3391-2</strain>
    </source>
</reference>
<dbReference type="Proteomes" id="UP001174934">
    <property type="component" value="Unassembled WGS sequence"/>
</dbReference>
<dbReference type="AlphaFoldDB" id="A0AA39X6N2"/>
<evidence type="ECO:0000256" key="1">
    <source>
        <dbReference type="SAM" id="Coils"/>
    </source>
</evidence>
<comment type="caution">
    <text evidence="3">The sequence shown here is derived from an EMBL/GenBank/DDBJ whole genome shotgun (WGS) entry which is preliminary data.</text>
</comment>
<sequence length="228" mass="26429">MAPIRQSNAERRRGRDECREKLARHIHDKLGFEIKPSEVRLNPRANDPYSWRALLGKEELLSKIFAKNLSDHSIGTYRLLCREVGRSFEAVPSNTQRSTVDSVISLSTPEPSFSFVIDKLREENAKLLQDVDELRSRADAESRQRYLVEEDNRRLHSNQQWLEGQLRDCADAVDYFKDSVARCFFGLDKVLPILEDLRKDASLHSYKPHRDTESHVRMIQHTGLRSGL</sequence>
<proteinExistence type="predicted"/>
<organism evidence="3 4">
    <name type="scientific">Bombardia bombarda</name>
    <dbReference type="NCBI Taxonomy" id="252184"/>
    <lineage>
        <taxon>Eukaryota</taxon>
        <taxon>Fungi</taxon>
        <taxon>Dikarya</taxon>
        <taxon>Ascomycota</taxon>
        <taxon>Pezizomycotina</taxon>
        <taxon>Sordariomycetes</taxon>
        <taxon>Sordariomycetidae</taxon>
        <taxon>Sordariales</taxon>
        <taxon>Lasiosphaeriaceae</taxon>
        <taxon>Bombardia</taxon>
    </lineage>
</organism>
<evidence type="ECO:0000313" key="4">
    <source>
        <dbReference type="Proteomes" id="UP001174934"/>
    </source>
</evidence>
<feature type="coiled-coil region" evidence="1">
    <location>
        <begin position="117"/>
        <end position="144"/>
    </location>
</feature>
<protein>
    <submittedName>
        <fullName evidence="3">Uncharacterized protein</fullName>
    </submittedName>
</protein>
<name>A0AA39X6N2_9PEZI</name>
<dbReference type="EMBL" id="JAULSR010000002">
    <property type="protein sequence ID" value="KAK0628284.1"/>
    <property type="molecule type" value="Genomic_DNA"/>
</dbReference>
<keyword evidence="1" id="KW-0175">Coiled coil</keyword>
<gene>
    <name evidence="3" type="ORF">B0T17DRAFT_149373</name>
</gene>
<keyword evidence="4" id="KW-1185">Reference proteome</keyword>
<feature type="region of interest" description="Disordered" evidence="2">
    <location>
        <begin position="208"/>
        <end position="228"/>
    </location>
</feature>